<protein>
    <submittedName>
        <fullName evidence="5">Zinc finger, CCHC-type containing protein</fullName>
    </submittedName>
</protein>
<dbReference type="EMBL" id="BQNB010020133">
    <property type="protein sequence ID" value="GJT92679.1"/>
    <property type="molecule type" value="Genomic_DNA"/>
</dbReference>
<dbReference type="Gene3D" id="3.30.420.10">
    <property type="entry name" value="Ribonuclease H-like superfamily/Ribonuclease H"/>
    <property type="match status" value="1"/>
</dbReference>
<accession>A0ABQ5HXY6</accession>
<dbReference type="PANTHER" id="PTHR42648">
    <property type="entry name" value="TRANSPOSASE, PUTATIVE-RELATED"/>
    <property type="match status" value="1"/>
</dbReference>
<evidence type="ECO:0000313" key="5">
    <source>
        <dbReference type="EMBL" id="GJT92679.1"/>
    </source>
</evidence>
<dbReference type="InterPro" id="IPR036397">
    <property type="entry name" value="RNaseH_sf"/>
</dbReference>
<evidence type="ECO:0000313" key="6">
    <source>
        <dbReference type="Proteomes" id="UP001151760"/>
    </source>
</evidence>
<feature type="region of interest" description="Disordered" evidence="3">
    <location>
        <begin position="160"/>
        <end position="221"/>
    </location>
</feature>
<dbReference type="InterPro" id="IPR013103">
    <property type="entry name" value="RVT_2"/>
</dbReference>
<feature type="compositionally biased region" description="Basic residues" evidence="3">
    <location>
        <begin position="163"/>
        <end position="173"/>
    </location>
</feature>
<dbReference type="InterPro" id="IPR001584">
    <property type="entry name" value="Integrase_cat-core"/>
</dbReference>
<proteinExistence type="predicted"/>
<dbReference type="Pfam" id="PF07727">
    <property type="entry name" value="RVT_2"/>
    <property type="match status" value="1"/>
</dbReference>
<dbReference type="InterPro" id="IPR039537">
    <property type="entry name" value="Retrotran_Ty1/copia-like"/>
</dbReference>
<evidence type="ECO:0000256" key="2">
    <source>
        <dbReference type="ARBA" id="ARBA00022801"/>
    </source>
</evidence>
<feature type="domain" description="Integrase catalytic" evidence="4">
    <location>
        <begin position="198"/>
        <end position="384"/>
    </location>
</feature>
<reference evidence="5" key="2">
    <citation type="submission" date="2022-01" db="EMBL/GenBank/DDBJ databases">
        <authorList>
            <person name="Yamashiro T."/>
            <person name="Shiraishi A."/>
            <person name="Satake H."/>
            <person name="Nakayama K."/>
        </authorList>
    </citation>
    <scope>NUCLEOTIDE SEQUENCE</scope>
</reference>
<keyword evidence="6" id="KW-1185">Reference proteome</keyword>
<keyword evidence="2" id="KW-0378">Hydrolase</keyword>
<evidence type="ECO:0000256" key="1">
    <source>
        <dbReference type="ARBA" id="ARBA00022723"/>
    </source>
</evidence>
<name>A0ABQ5HXY6_9ASTR</name>
<keyword evidence="1" id="KW-0479">Metal-binding</keyword>
<dbReference type="PANTHER" id="PTHR42648:SF27">
    <property type="entry name" value="RNA-DIRECTED DNA POLYMERASE"/>
    <property type="match status" value="1"/>
</dbReference>
<dbReference type="Proteomes" id="UP001151760">
    <property type="component" value="Unassembled WGS sequence"/>
</dbReference>
<feature type="compositionally biased region" description="Basic and acidic residues" evidence="3">
    <location>
        <begin position="202"/>
        <end position="212"/>
    </location>
</feature>
<evidence type="ECO:0000256" key="3">
    <source>
        <dbReference type="SAM" id="MobiDB-lite"/>
    </source>
</evidence>
<evidence type="ECO:0000259" key="4">
    <source>
        <dbReference type="PROSITE" id="PS50994"/>
    </source>
</evidence>
<organism evidence="5 6">
    <name type="scientific">Tanacetum coccineum</name>
    <dbReference type="NCBI Taxonomy" id="301880"/>
    <lineage>
        <taxon>Eukaryota</taxon>
        <taxon>Viridiplantae</taxon>
        <taxon>Streptophyta</taxon>
        <taxon>Embryophyta</taxon>
        <taxon>Tracheophyta</taxon>
        <taxon>Spermatophyta</taxon>
        <taxon>Magnoliopsida</taxon>
        <taxon>eudicotyledons</taxon>
        <taxon>Gunneridae</taxon>
        <taxon>Pentapetalae</taxon>
        <taxon>asterids</taxon>
        <taxon>campanulids</taxon>
        <taxon>Asterales</taxon>
        <taxon>Asteraceae</taxon>
        <taxon>Asteroideae</taxon>
        <taxon>Anthemideae</taxon>
        <taxon>Anthemidinae</taxon>
        <taxon>Tanacetum</taxon>
    </lineage>
</organism>
<dbReference type="InterPro" id="IPR012337">
    <property type="entry name" value="RNaseH-like_sf"/>
</dbReference>
<reference evidence="5" key="1">
    <citation type="journal article" date="2022" name="Int. J. Mol. Sci.">
        <title>Draft Genome of Tanacetum Coccineum: Genomic Comparison of Closely Related Tanacetum-Family Plants.</title>
        <authorList>
            <person name="Yamashiro T."/>
            <person name="Shiraishi A."/>
            <person name="Nakayama K."/>
            <person name="Satake H."/>
        </authorList>
    </citation>
    <scope>NUCLEOTIDE SEQUENCE</scope>
</reference>
<sequence length="526" mass="60108">MTTTVVNNSVFRAFFEKQRLTGPNFIDWYHSLRIVLSIEDKLPLLEQPIPAMPVPPAGQVLPPDVLATHSAWVKASKEISGLMLAEQELLQTVREFHAFMTQNLALSLILVSMRKEYNSFVQNYNMHGMGKTVTELHAMLKLHEQTLPKKDVAPALHAIRAGKVQKKNHKNKKPQLAGRGNNQGKGMSKLSYAPKPKIPPPPKKDSPAKDVSCHQCGDGLKRSRKLKPGALSLSVGDGHRAAVEAIRSYHLCLPNKLEVFETFKVFQKEVENQLRKTIKSLRSDRRGEYMSQEFLDHLKEHGIIAHRTPPYTPQHNGVSERRNRTLLDMVRSMMSQATLPKSFWDYALESTRTRRAPDHMCLYIDAEVHELGDHNEPANYKAALLDHESEKWLDAMNVEMQSMKDNEVWDLVDLHPDGKTVGSKWLFKKKNDMDRAVHTYKARLVAKGFTQTYRVDYEETFSTVADVRAIRIIVAIAAFYDYEIWQMDVKTAFLNGHLSEEVYMVKLEGFVNPKYPNQVCKLKRSI</sequence>
<dbReference type="SUPFAM" id="SSF53098">
    <property type="entry name" value="Ribonuclease H-like"/>
    <property type="match status" value="1"/>
</dbReference>
<gene>
    <name evidence="5" type="ORF">Tco_1081524</name>
</gene>
<comment type="caution">
    <text evidence="5">The sequence shown here is derived from an EMBL/GenBank/DDBJ whole genome shotgun (WGS) entry which is preliminary data.</text>
</comment>
<dbReference type="PROSITE" id="PS50994">
    <property type="entry name" value="INTEGRASE"/>
    <property type="match status" value="1"/>
</dbReference>